<dbReference type="EMBL" id="FQXU01000003">
    <property type="protein sequence ID" value="SHH62679.1"/>
    <property type="molecule type" value="Genomic_DNA"/>
</dbReference>
<dbReference type="Proteomes" id="UP000184241">
    <property type="component" value="Unassembled WGS sequence"/>
</dbReference>
<reference evidence="2 3" key="1">
    <citation type="submission" date="2016-11" db="EMBL/GenBank/DDBJ databases">
        <authorList>
            <person name="Jaros S."/>
            <person name="Januszkiewicz K."/>
            <person name="Wedrychowicz H."/>
        </authorList>
    </citation>
    <scope>NUCLEOTIDE SEQUENCE [LARGE SCALE GENOMIC DNA]</scope>
    <source>
        <strain evidence="2 3">DSM 6191</strain>
    </source>
</reference>
<dbReference type="InterPro" id="IPR027417">
    <property type="entry name" value="P-loop_NTPase"/>
</dbReference>
<sequence>MNSIEDMEKGTYEVIKNRLINHGADLKERVNKLNIARKETFGSIETKLLGSERIITENNCVPRDMAPVEDLFIFGYNVHIGLKSKTELSDVFSIYRYIDKKFIKQPLDLINNQDFINDFDELYKYYKNTFFAKFTIIDPYFYMIFQTGKNPTDIKVFKWAIEGNKLIYVDSRSDHEVKFKNKSEFKFVKATRDDQRNGRYPHISILDKVFVETIRKDLTIKIEDNTDTGQGIYSEPVEDMDQSLDDAEIYYVDLDQLIILKIKPYKENDFRYFIFNNKLKTVVRVDSIKDTCILLPGHHGVIFPKGYYLQTGEYKIFDIEAEGSVFDQIITSSNGEDYQYIFYNTNSGEYQIYSYNIIEQKIDVPIICSGYSHFNNGEMIVARQESEPRKNHMLQLWQTPYVGKNYVSQGDKDSIVYKIGNKDIVNAMADCNSVCKLVDKKDGYQSIYVDIVKECERIIDSYFWLDKEETFNLKEVLLALKESATFAIGEYEKVLRIKASTKKQIEDTQKSTEELLKNIKYGTFDNIDEYVQALAEIRNTRGKIATLKELRYTDLNVVNSLDKDVKEKYDEFSTKCVEFLLAPEGLLPYDKKVKELQGEIVKVTKSKEGRELEGKMNGVSSDLELLIDIISNFKIEDPTMTTEIIEKISSLFSLINNGKARLNNKIEELTKNEMTSQFHSQIKLLSQSVVNYLDISDTVEKCDEYLNKVMIMIQELEGKFSEFNDYILQLSEKREEIYNAFESKKQAILDKINKRIIGLFDSAERILNGLSSRLKSFQSVSEINGYFATDIMVERVRDVISNLNDLGDSVKADEIISRLKKTKEDAVRQLKDKQELYINGENVIKLGRHNFSINTKSIDLSIVQKEDALFYHITGTDFWEKINLSSIEKYNYVFNQSVVSENDKVYRGEYLAYLLFEEAKAKRFESIKKLETKSEAQLIEIVQKFMEPRYQEGYTKGVHDIDASKILKTLLELHEKIDLLIYKYEARALARLYWNFLADKKVKETLRKRLKELSKVNLYFNSSPNLEKYIPYLVGKMESQNNLITLFSEKDIYEASEYLCLEIMKGEEFIISKEAKNVYDGFIKSLRDKNVLNEFLSSIESSKSDLEGLYYLINECIIAYRDEVLNDKNKEDINLSIFESLNSDELNGVLKEVIVLLIENKPELGRVIYLDSKVKISGLIGTHSVINNGDYILSYMSFMDKLNGFKSKEVIDFIEFQEIKKNLIKGFKAKIHLDDYKPDVLTSFVRNQLIDKVYLPLIGDNLAKQIGASGDNKRTDLMGLLLLLSPPGYGKTTLMEYVANRLGLILVKINGPSLGHEVTSLDPDKANNSGAREELNKLNIALKMGNNVMIYVDDIQHCNPEFLQKFISLCDGQRKIEGVYNGVSETYNLRGKKVAVVMAGNPYTESGEKFKIPDMLSNRADVYNLGDMLMENEEAFKLSYIENALTSNPILSKLSNNNSKDLYGFVEMAKGEPRENVSLEGNYSVEEMNEYVSLIHKLFKVRDIVLKVNLEYIYSAAQAEEYRNEPAFKLQGSYRNMNKIAEKIIPAMNDDELFHRILASYENDSQTLTTGAEANMLKWKELVGCINEEEKKRYAEIKAVFLKNKLVKGDDKIGQAVLALNGLTENLSLIKDILNKINN</sequence>
<dbReference type="Pfam" id="PF00004">
    <property type="entry name" value="AAA"/>
    <property type="match status" value="1"/>
</dbReference>
<proteinExistence type="predicted"/>
<dbReference type="Pfam" id="PF12458">
    <property type="entry name" value="DUF3686"/>
    <property type="match status" value="1"/>
</dbReference>
<evidence type="ECO:0000313" key="2">
    <source>
        <dbReference type="EMBL" id="SHH62679.1"/>
    </source>
</evidence>
<accession>A0A1M5UI72</accession>
<name>A0A1M5UI72_9CLOT</name>
<organism evidence="2 3">
    <name type="scientific">Clostridium intestinale DSM 6191</name>
    <dbReference type="NCBI Taxonomy" id="1121320"/>
    <lineage>
        <taxon>Bacteria</taxon>
        <taxon>Bacillati</taxon>
        <taxon>Bacillota</taxon>
        <taxon>Clostridia</taxon>
        <taxon>Eubacteriales</taxon>
        <taxon>Clostridiaceae</taxon>
        <taxon>Clostridium</taxon>
    </lineage>
</organism>
<protein>
    <submittedName>
        <fullName evidence="2">ATPase family associated with various cellular activities (AAA)</fullName>
    </submittedName>
</protein>
<dbReference type="GO" id="GO:0005524">
    <property type="term" value="F:ATP binding"/>
    <property type="evidence" value="ECO:0007669"/>
    <property type="project" value="InterPro"/>
</dbReference>
<dbReference type="SMART" id="SM00382">
    <property type="entry name" value="AAA"/>
    <property type="match status" value="1"/>
</dbReference>
<dbReference type="GO" id="GO:0016887">
    <property type="term" value="F:ATP hydrolysis activity"/>
    <property type="evidence" value="ECO:0007669"/>
    <property type="project" value="InterPro"/>
</dbReference>
<dbReference type="InterPro" id="IPR003593">
    <property type="entry name" value="AAA+_ATPase"/>
</dbReference>
<dbReference type="InterPro" id="IPR003959">
    <property type="entry name" value="ATPase_AAA_core"/>
</dbReference>
<evidence type="ECO:0000313" key="3">
    <source>
        <dbReference type="Proteomes" id="UP000184241"/>
    </source>
</evidence>
<feature type="domain" description="AAA+ ATPase" evidence="1">
    <location>
        <begin position="1277"/>
        <end position="1445"/>
    </location>
</feature>
<evidence type="ECO:0000259" key="1">
    <source>
        <dbReference type="SMART" id="SM00382"/>
    </source>
</evidence>
<dbReference type="Gene3D" id="3.40.50.300">
    <property type="entry name" value="P-loop containing nucleotide triphosphate hydrolases"/>
    <property type="match status" value="1"/>
</dbReference>
<dbReference type="RefSeq" id="WP_083553376.1">
    <property type="nucleotide sequence ID" value="NZ_FQXU01000003.1"/>
</dbReference>
<dbReference type="Pfam" id="PF25472">
    <property type="entry name" value="DUF7902"/>
    <property type="match status" value="1"/>
</dbReference>
<dbReference type="SUPFAM" id="SSF52540">
    <property type="entry name" value="P-loop containing nucleoside triphosphate hydrolases"/>
    <property type="match status" value="1"/>
</dbReference>
<gene>
    <name evidence="2" type="ORF">SAMN02745941_00536</name>
</gene>
<dbReference type="InterPro" id="IPR020958">
    <property type="entry name" value="DUF3686"/>
</dbReference>
<dbReference type="InterPro" id="IPR057224">
    <property type="entry name" value="DUF7902"/>
</dbReference>